<evidence type="ECO:0000259" key="8">
    <source>
        <dbReference type="PROSITE" id="PS51736"/>
    </source>
</evidence>
<dbReference type="PANTHER" id="PTHR30461">
    <property type="entry name" value="DNA-INVERTASE FROM LAMBDOID PROPHAGE"/>
    <property type="match status" value="1"/>
</dbReference>
<evidence type="ECO:0000313" key="9">
    <source>
        <dbReference type="EMBL" id="OQX08377.1"/>
    </source>
</evidence>
<keyword evidence="3" id="KW-0230">DNA invertase</keyword>
<dbReference type="GO" id="GO:0003677">
    <property type="term" value="F:DNA binding"/>
    <property type="evidence" value="ECO:0007669"/>
    <property type="project" value="UniProtKB-KW"/>
</dbReference>
<dbReference type="CDD" id="cd03768">
    <property type="entry name" value="SR_ResInv"/>
    <property type="match status" value="1"/>
</dbReference>
<dbReference type="Gene3D" id="3.40.50.1390">
    <property type="entry name" value="Resolvase, N-terminal catalytic domain"/>
    <property type="match status" value="1"/>
</dbReference>
<evidence type="ECO:0000256" key="7">
    <source>
        <dbReference type="PROSITE-ProRule" id="PRU10137"/>
    </source>
</evidence>
<dbReference type="FunFam" id="3.40.50.1390:FF:000001">
    <property type="entry name" value="DNA recombinase"/>
    <property type="match status" value="1"/>
</dbReference>
<dbReference type="EMBL" id="MTEJ01000176">
    <property type="protein sequence ID" value="OQX08377.1"/>
    <property type="molecule type" value="Genomic_DNA"/>
</dbReference>
<dbReference type="GO" id="GO:0015074">
    <property type="term" value="P:DNA integration"/>
    <property type="evidence" value="ECO:0007669"/>
    <property type="project" value="UniProtKB-KW"/>
</dbReference>
<keyword evidence="5" id="KW-0233">DNA recombination</keyword>
<dbReference type="InterPro" id="IPR006120">
    <property type="entry name" value="Resolvase_HTH_dom"/>
</dbReference>
<dbReference type="AlphaFoldDB" id="A0A1Y1QL54"/>
<name>A0A1Y1QL54_9GAMM</name>
<dbReference type="SMART" id="SM00857">
    <property type="entry name" value="Resolvase"/>
    <property type="match status" value="1"/>
</dbReference>
<gene>
    <name evidence="9" type="ORF">BWK73_25590</name>
</gene>
<feature type="domain" description="Resolvase/invertase-type recombinase catalytic" evidence="8">
    <location>
        <begin position="11"/>
        <end position="145"/>
    </location>
</feature>
<organism evidence="9 10">
    <name type="scientific">Thiothrix lacustris</name>
    <dbReference type="NCBI Taxonomy" id="525917"/>
    <lineage>
        <taxon>Bacteria</taxon>
        <taxon>Pseudomonadati</taxon>
        <taxon>Pseudomonadota</taxon>
        <taxon>Gammaproteobacteria</taxon>
        <taxon>Thiotrichales</taxon>
        <taxon>Thiotrichaceae</taxon>
        <taxon>Thiothrix</taxon>
    </lineage>
</organism>
<sequence>MTTEQQKSLGALVGYARVSTTDQDHTTQVARLQAMGCNRIFSEKKSGTKTEGRTALQECLSWVREGDTLVITKIDRLARSARDLHNIIHDLEERGVGIMIIDQAIDTRTNAGKAMLGMFAIFAEFETNIRRERQMEGIAKAKADGVYKGRKPTARAKLEEMKTLLLSGLNRSQIARELGVSVASVHAHLNPIMKGTLAA</sequence>
<dbReference type="Proteomes" id="UP000192491">
    <property type="component" value="Unassembled WGS sequence"/>
</dbReference>
<keyword evidence="2" id="KW-0229">DNA integration</keyword>
<dbReference type="InterPro" id="IPR050639">
    <property type="entry name" value="SSR_resolvase"/>
</dbReference>
<evidence type="ECO:0000256" key="4">
    <source>
        <dbReference type="ARBA" id="ARBA00023125"/>
    </source>
</evidence>
<dbReference type="SUPFAM" id="SSF53041">
    <property type="entry name" value="Resolvase-like"/>
    <property type="match status" value="1"/>
</dbReference>
<keyword evidence="4" id="KW-0238">DNA-binding</keyword>
<feature type="active site" description="O-(5'-phospho-DNA)-serine intermediate" evidence="6 7">
    <location>
        <position position="19"/>
    </location>
</feature>
<evidence type="ECO:0000313" key="10">
    <source>
        <dbReference type="Proteomes" id="UP000192491"/>
    </source>
</evidence>
<dbReference type="InterPro" id="IPR036162">
    <property type="entry name" value="Resolvase-like_N_sf"/>
</dbReference>
<accession>A0A1Y1QL54</accession>
<evidence type="ECO:0000256" key="6">
    <source>
        <dbReference type="PIRSR" id="PIRSR606118-50"/>
    </source>
</evidence>
<dbReference type="Pfam" id="PF02796">
    <property type="entry name" value="HTH_7"/>
    <property type="match status" value="1"/>
</dbReference>
<dbReference type="PROSITE" id="PS00398">
    <property type="entry name" value="RECOMBINASES_2"/>
    <property type="match status" value="1"/>
</dbReference>
<dbReference type="GO" id="GO:0000150">
    <property type="term" value="F:DNA strand exchange activity"/>
    <property type="evidence" value="ECO:0007669"/>
    <property type="project" value="UniProtKB-KW"/>
</dbReference>
<evidence type="ECO:0000256" key="2">
    <source>
        <dbReference type="ARBA" id="ARBA00022908"/>
    </source>
</evidence>
<dbReference type="Pfam" id="PF00239">
    <property type="entry name" value="Resolvase"/>
    <property type="match status" value="1"/>
</dbReference>
<protein>
    <submittedName>
        <fullName evidence="9">DNA invertase</fullName>
    </submittedName>
</protein>
<dbReference type="PROSITE" id="PS51736">
    <property type="entry name" value="RECOMBINASES_3"/>
    <property type="match status" value="1"/>
</dbReference>
<comment type="caution">
    <text evidence="9">The sequence shown here is derived from an EMBL/GenBank/DDBJ whole genome shotgun (WGS) entry which is preliminary data.</text>
</comment>
<dbReference type="InterPro" id="IPR006118">
    <property type="entry name" value="Recombinase_CS"/>
</dbReference>
<reference evidence="9 10" key="1">
    <citation type="submission" date="2017-01" db="EMBL/GenBank/DDBJ databases">
        <title>Novel large sulfur bacteria in the metagenomes of groundwater-fed chemosynthetic microbial mats in the Lake Huron basin.</title>
        <authorList>
            <person name="Sharrar A.M."/>
            <person name="Flood B.E."/>
            <person name="Bailey J.V."/>
            <person name="Jones D.S."/>
            <person name="Biddanda B."/>
            <person name="Ruberg S.A."/>
            <person name="Marcus D.N."/>
            <person name="Dick G.J."/>
        </authorList>
    </citation>
    <scope>NUCLEOTIDE SEQUENCE [LARGE SCALE GENOMIC DNA]</scope>
    <source>
        <strain evidence="9">A8</strain>
    </source>
</reference>
<evidence type="ECO:0000256" key="1">
    <source>
        <dbReference type="ARBA" id="ARBA00009913"/>
    </source>
</evidence>
<dbReference type="InterPro" id="IPR006119">
    <property type="entry name" value="Resolv_N"/>
</dbReference>
<evidence type="ECO:0000256" key="3">
    <source>
        <dbReference type="ARBA" id="ARBA00023100"/>
    </source>
</evidence>
<proteinExistence type="inferred from homology"/>
<comment type="similarity">
    <text evidence="1">Belongs to the site-specific recombinase resolvase family.</text>
</comment>
<dbReference type="PROSITE" id="PS00397">
    <property type="entry name" value="RECOMBINASES_1"/>
    <property type="match status" value="1"/>
</dbReference>
<evidence type="ECO:0000256" key="5">
    <source>
        <dbReference type="ARBA" id="ARBA00023172"/>
    </source>
</evidence>
<dbReference type="PANTHER" id="PTHR30461:SF26">
    <property type="entry name" value="RESOLVASE HOMOLOG YNEB"/>
    <property type="match status" value="1"/>
</dbReference>